<organism evidence="1 2">
    <name type="scientific">Austropuccinia psidii MF-1</name>
    <dbReference type="NCBI Taxonomy" id="1389203"/>
    <lineage>
        <taxon>Eukaryota</taxon>
        <taxon>Fungi</taxon>
        <taxon>Dikarya</taxon>
        <taxon>Basidiomycota</taxon>
        <taxon>Pucciniomycotina</taxon>
        <taxon>Pucciniomycetes</taxon>
        <taxon>Pucciniales</taxon>
        <taxon>Sphaerophragmiaceae</taxon>
        <taxon>Austropuccinia</taxon>
    </lineage>
</organism>
<evidence type="ECO:0000313" key="1">
    <source>
        <dbReference type="EMBL" id="MBW0473535.1"/>
    </source>
</evidence>
<dbReference type="EMBL" id="AVOT02003442">
    <property type="protein sequence ID" value="MBW0473535.1"/>
    <property type="molecule type" value="Genomic_DNA"/>
</dbReference>
<proteinExistence type="predicted"/>
<comment type="caution">
    <text evidence="1">The sequence shown here is derived from an EMBL/GenBank/DDBJ whole genome shotgun (WGS) entry which is preliminary data.</text>
</comment>
<sequence length="243" mass="27377">MRQKKFAKMEKVKKSRHITACLEDNEAKDFHQAIQHLQGKSRQSQMPTPCFNEQGDLLVDPEAILEERASYSAKLADDPIGMSKNREHWGTYGATTAYVGPLRIEGATNPLELTRKPVSRPILSLSAFLLAIQSLKKNAVPGKSGLLTSHLKRFIQTEFSLQAPPPQTTPAKRKYGENKIVEPLDYSYKALPQWDLPSKLIKPAFDKLHGIMEACLQLGKLPKLWGEELLISIEKFGLDPRYL</sequence>
<accession>A0A9Q3BZH5</accession>
<dbReference type="AlphaFoldDB" id="A0A9Q3BZH5"/>
<name>A0A9Q3BZH5_9BASI</name>
<evidence type="ECO:0000313" key="2">
    <source>
        <dbReference type="Proteomes" id="UP000765509"/>
    </source>
</evidence>
<gene>
    <name evidence="1" type="ORF">O181_013250</name>
</gene>
<dbReference type="Proteomes" id="UP000765509">
    <property type="component" value="Unassembled WGS sequence"/>
</dbReference>
<keyword evidence="2" id="KW-1185">Reference proteome</keyword>
<reference evidence="1" key="1">
    <citation type="submission" date="2021-03" db="EMBL/GenBank/DDBJ databases">
        <title>Draft genome sequence of rust myrtle Austropuccinia psidii MF-1, a brazilian biotype.</title>
        <authorList>
            <person name="Quecine M.C."/>
            <person name="Pachon D.M.R."/>
            <person name="Bonatelli M.L."/>
            <person name="Correr F.H."/>
            <person name="Franceschini L.M."/>
            <person name="Leite T.F."/>
            <person name="Margarido G.R.A."/>
            <person name="Almeida C.A."/>
            <person name="Ferrarezi J.A."/>
            <person name="Labate C.A."/>
        </authorList>
    </citation>
    <scope>NUCLEOTIDE SEQUENCE</scope>
    <source>
        <strain evidence="1">MF-1</strain>
    </source>
</reference>
<protein>
    <submittedName>
        <fullName evidence="1">Uncharacterized protein</fullName>
    </submittedName>
</protein>